<gene>
    <name evidence="2" type="ORF">chiPu_0006635</name>
</gene>
<dbReference type="PANTHER" id="PTHR21356">
    <property type="entry name" value="ARMADILLO REPEAT CONTAINING 2"/>
    <property type="match status" value="1"/>
</dbReference>
<feature type="region of interest" description="Disordered" evidence="1">
    <location>
        <begin position="129"/>
        <end position="174"/>
    </location>
</feature>
<dbReference type="EMBL" id="BEZZ01000195">
    <property type="protein sequence ID" value="GCC28206.1"/>
    <property type="molecule type" value="Genomic_DNA"/>
</dbReference>
<dbReference type="SUPFAM" id="SSF48371">
    <property type="entry name" value="ARM repeat"/>
    <property type="match status" value="1"/>
</dbReference>
<keyword evidence="3" id="KW-1185">Reference proteome</keyword>
<dbReference type="OrthoDB" id="247006at2759"/>
<feature type="compositionally biased region" description="Polar residues" evidence="1">
    <location>
        <begin position="130"/>
        <end position="157"/>
    </location>
</feature>
<sequence length="803" mass="90317">MRSTEHPNIRRVTASLCIQKPKIPTSPPKDEGSPIPKPPLDPVEVKRVSNARARLFKVASQGNLLPDKEIHSEGTVKRLNSDSCLNIKDFPHDTDESDLSQFNVKTLANKSTVCAEEKMILPTGIREHVGSQSTQTSLGSKQVIQESRPSTYPGNTEINKEQNRTGSNGDSRTYEDETEEEILYWNTKIQPLLDEIKPLNNGNDVEHLCKVCSSLYRTLQEGNMLGKMCKRRAVLLKTLYRLVDVGSDQLSIQLAKIILALKVSGRNLLNICKLMFKVSRSENNDALFQNDNILDCLMEVFSFTDPIGNIDAFLYCMGTIKFLSGNIILLKDLLNKGLVETLVRLMKEINDVNRTSDTYLCSSGHLLVQVTATLRNLADLPQSRSRFLSTGALLELCVVLEQHLNDKDVCTNVARIFSKLSAYNDCCLALSECTSCYQLFLDILHRHQRKQDLVVRVVFILGNMTAKNNKAREELYKQKHSVETLLTLFQTYHELDVKVKITPAKAQNKNEIDGSKNQRLSEVEDILVKLIRVIANLSISTEVGSAFSGNQNCVDLLIKVLECKTIEKCEELMMNAAATINNLSYYQVKNSAVKARQLHIAELLMKLLLCNNMDAILEAARVFGNLSRSKEVRNFIVQNNVDKFMITLLDAKHQDVCFAACGVLINLTVDKNKRPILKQDGGIKKLIDCLRDFGPTDWQLASLVCKTLWNYSEKITSTVLCFGENETDELLELLPAYLNEEIALNVAINGSDEGLLEHHKMCWESEFVPVAQQLLCRIQHYHRHPEALPSSSLQNCSPSKGLF</sequence>
<dbReference type="InterPro" id="IPR038905">
    <property type="entry name" value="ARMC2"/>
</dbReference>
<organism evidence="2 3">
    <name type="scientific">Chiloscyllium punctatum</name>
    <name type="common">Brownbanded bambooshark</name>
    <name type="synonym">Hemiscyllium punctatum</name>
    <dbReference type="NCBI Taxonomy" id="137246"/>
    <lineage>
        <taxon>Eukaryota</taxon>
        <taxon>Metazoa</taxon>
        <taxon>Chordata</taxon>
        <taxon>Craniata</taxon>
        <taxon>Vertebrata</taxon>
        <taxon>Chondrichthyes</taxon>
        <taxon>Elasmobranchii</taxon>
        <taxon>Galeomorphii</taxon>
        <taxon>Galeoidea</taxon>
        <taxon>Orectolobiformes</taxon>
        <taxon>Hemiscylliidae</taxon>
        <taxon>Chiloscyllium</taxon>
    </lineage>
</organism>
<reference evidence="2 3" key="1">
    <citation type="journal article" date="2018" name="Nat. Ecol. Evol.">
        <title>Shark genomes provide insights into elasmobranch evolution and the origin of vertebrates.</title>
        <authorList>
            <person name="Hara Y"/>
            <person name="Yamaguchi K"/>
            <person name="Onimaru K"/>
            <person name="Kadota M"/>
            <person name="Koyanagi M"/>
            <person name="Keeley SD"/>
            <person name="Tatsumi K"/>
            <person name="Tanaka K"/>
            <person name="Motone F"/>
            <person name="Kageyama Y"/>
            <person name="Nozu R"/>
            <person name="Adachi N"/>
            <person name="Nishimura O"/>
            <person name="Nakagawa R"/>
            <person name="Tanegashima C"/>
            <person name="Kiyatake I"/>
            <person name="Matsumoto R"/>
            <person name="Murakumo K"/>
            <person name="Nishida K"/>
            <person name="Terakita A"/>
            <person name="Kuratani S"/>
            <person name="Sato K"/>
            <person name="Hyodo S Kuraku.S."/>
        </authorList>
    </citation>
    <scope>NUCLEOTIDE SEQUENCE [LARGE SCALE GENOMIC DNA]</scope>
</reference>
<accession>A0A401SCR7</accession>
<dbReference type="GO" id="GO:0007288">
    <property type="term" value="P:sperm axoneme assembly"/>
    <property type="evidence" value="ECO:0007669"/>
    <property type="project" value="TreeGrafter"/>
</dbReference>
<dbReference type="Gene3D" id="1.25.10.10">
    <property type="entry name" value="Leucine-rich Repeat Variant"/>
    <property type="match status" value="2"/>
</dbReference>
<protein>
    <recommendedName>
        <fullName evidence="4">Armadillo repeat-containing domain-containing protein</fullName>
    </recommendedName>
</protein>
<feature type="region of interest" description="Disordered" evidence="1">
    <location>
        <begin position="19"/>
        <end position="41"/>
    </location>
</feature>
<dbReference type="Proteomes" id="UP000287033">
    <property type="component" value="Unassembled WGS sequence"/>
</dbReference>
<dbReference type="InterPro" id="IPR011989">
    <property type="entry name" value="ARM-like"/>
</dbReference>
<dbReference type="InterPro" id="IPR016024">
    <property type="entry name" value="ARM-type_fold"/>
</dbReference>
<proteinExistence type="predicted"/>
<dbReference type="OMA" id="EACIYAY"/>
<evidence type="ECO:0000256" key="1">
    <source>
        <dbReference type="SAM" id="MobiDB-lite"/>
    </source>
</evidence>
<evidence type="ECO:0008006" key="4">
    <source>
        <dbReference type="Google" id="ProtNLM"/>
    </source>
</evidence>
<evidence type="ECO:0000313" key="2">
    <source>
        <dbReference type="EMBL" id="GCC28206.1"/>
    </source>
</evidence>
<evidence type="ECO:0000313" key="3">
    <source>
        <dbReference type="Proteomes" id="UP000287033"/>
    </source>
</evidence>
<comment type="caution">
    <text evidence="2">The sequence shown here is derived from an EMBL/GenBank/DDBJ whole genome shotgun (WGS) entry which is preliminary data.</text>
</comment>
<dbReference type="PANTHER" id="PTHR21356:SF1">
    <property type="entry name" value="ARMADILLO REPEAT-CONTAINING PROTEIN 2"/>
    <property type="match status" value="1"/>
</dbReference>
<name>A0A401SCR7_CHIPU</name>
<dbReference type="AlphaFoldDB" id="A0A401SCR7"/>
<dbReference type="SMART" id="SM00185">
    <property type="entry name" value="ARM"/>
    <property type="match status" value="4"/>
</dbReference>
<dbReference type="STRING" id="137246.A0A401SCR7"/>
<dbReference type="InterPro" id="IPR000225">
    <property type="entry name" value="Armadillo"/>
</dbReference>